<dbReference type="Proteomes" id="UP000479293">
    <property type="component" value="Unassembled WGS sequence"/>
</dbReference>
<name>A0A7C9BH54_9BACT</name>
<keyword evidence="2" id="KW-1185">Reference proteome</keyword>
<dbReference type="AlphaFoldDB" id="A0A7C9BH54"/>
<dbReference type="InterPro" id="IPR024524">
    <property type="entry name" value="DUF3800"/>
</dbReference>
<evidence type="ECO:0000313" key="2">
    <source>
        <dbReference type="Proteomes" id="UP000479293"/>
    </source>
</evidence>
<dbReference type="Pfam" id="PF12686">
    <property type="entry name" value="DUF3800"/>
    <property type="match status" value="1"/>
</dbReference>
<evidence type="ECO:0000313" key="1">
    <source>
        <dbReference type="EMBL" id="MPR34941.1"/>
    </source>
</evidence>
<dbReference type="RefSeq" id="WP_152761576.1">
    <property type="nucleotide sequence ID" value="NZ_WHLY01000002.1"/>
</dbReference>
<organism evidence="1 2">
    <name type="scientific">Salmonirosea aquatica</name>
    <dbReference type="NCBI Taxonomy" id="2654236"/>
    <lineage>
        <taxon>Bacteria</taxon>
        <taxon>Pseudomonadati</taxon>
        <taxon>Bacteroidota</taxon>
        <taxon>Cytophagia</taxon>
        <taxon>Cytophagales</taxon>
        <taxon>Spirosomataceae</taxon>
        <taxon>Salmonirosea</taxon>
    </lineage>
</organism>
<gene>
    <name evidence="1" type="ORF">GBK04_16665</name>
</gene>
<reference evidence="1 2" key="1">
    <citation type="submission" date="2019-10" db="EMBL/GenBank/DDBJ databases">
        <title>Draft Genome Sequence of Cytophagaceae sp. SJW1-29.</title>
        <authorList>
            <person name="Choi A."/>
        </authorList>
    </citation>
    <scope>NUCLEOTIDE SEQUENCE [LARGE SCALE GENOMIC DNA]</scope>
    <source>
        <strain evidence="1 2">SJW1-29</strain>
    </source>
</reference>
<protein>
    <submittedName>
        <fullName evidence="1">DUF3800 domain-containing protein</fullName>
    </submittedName>
</protein>
<comment type="caution">
    <text evidence="1">The sequence shown here is derived from an EMBL/GenBank/DDBJ whole genome shotgun (WGS) entry which is preliminary data.</text>
</comment>
<dbReference type="EMBL" id="WHLY01000002">
    <property type="protein sequence ID" value="MPR34941.1"/>
    <property type="molecule type" value="Genomic_DNA"/>
</dbReference>
<sequence>MNYILFLDESGDHGLAKIDSGFPVFVLCGVMFSEENYTRFKSSINLVKEAFWADKKVILHSRDIRKCEKEFQILLDYDTKARFYSELNTIMIEQDYRIIAAAIDKQAHIKKYGRLATGPYEIALSFIIERAIFYLDSIYANSKTLSIVIEKRGKREDEALKSHFLKLRSLGTYYVTPERLASYEVEIEFKDKKDNINGLQLSDLVAYPIARYVMDKERANPAFDVIVPKFYTKAGKWQGVGLKIFP</sequence>
<proteinExistence type="predicted"/>
<accession>A0A7C9BH54</accession>